<dbReference type="EMBL" id="BNEB01000002">
    <property type="protein sequence ID" value="GHI60715.1"/>
    <property type="molecule type" value="Genomic_DNA"/>
</dbReference>
<keyword evidence="2" id="KW-0472">Membrane</keyword>
<feature type="region of interest" description="Disordered" evidence="1">
    <location>
        <begin position="1"/>
        <end position="30"/>
    </location>
</feature>
<protein>
    <recommendedName>
        <fullName evidence="3">DUF6234 domain-containing protein</fullName>
    </recommendedName>
</protein>
<keyword evidence="2" id="KW-1133">Transmembrane helix</keyword>
<keyword evidence="5" id="KW-1185">Reference proteome</keyword>
<dbReference type="Proteomes" id="UP000649259">
    <property type="component" value="Unassembled WGS sequence"/>
</dbReference>
<dbReference type="Pfam" id="PF19747">
    <property type="entry name" value="DUF6234"/>
    <property type="match status" value="1"/>
</dbReference>
<gene>
    <name evidence="4" type="ORF">Saso_23650</name>
</gene>
<feature type="domain" description="DUF6234" evidence="3">
    <location>
        <begin position="31"/>
        <end position="140"/>
    </location>
</feature>
<evidence type="ECO:0000313" key="4">
    <source>
        <dbReference type="EMBL" id="GHI60715.1"/>
    </source>
</evidence>
<accession>A0ABQ3RXX4</accession>
<feature type="transmembrane region" description="Helical" evidence="2">
    <location>
        <begin position="36"/>
        <end position="54"/>
    </location>
</feature>
<name>A0ABQ3RXX4_9ACTN</name>
<evidence type="ECO:0000313" key="5">
    <source>
        <dbReference type="Proteomes" id="UP000649259"/>
    </source>
</evidence>
<reference evidence="5" key="1">
    <citation type="submission" date="2023-07" db="EMBL/GenBank/DDBJ databases">
        <title>Whole genome shotgun sequence of Streptomyces cacaoi subsp. asoensis NBRC 13813.</title>
        <authorList>
            <person name="Komaki H."/>
            <person name="Tamura T."/>
        </authorList>
    </citation>
    <scope>NUCLEOTIDE SEQUENCE [LARGE SCALE GENOMIC DNA]</scope>
    <source>
        <strain evidence="5">NBRC 13813</strain>
    </source>
</reference>
<dbReference type="InterPro" id="IPR046201">
    <property type="entry name" value="DUF6234"/>
</dbReference>
<sequence>MLMRDGSLARQAASMTDISSPPRRGRPWSRRTRPGVDLAFAIPLFVLEVGWFALDRVYGFGLEVWAAQGDQASVDAAGLAHLGRVRTLLVAVLVLAVVAAVFRARWTVAAHLVVALLVGGVLNAERHEYEGHGSAAPACVRHGADCGPITVVL</sequence>
<evidence type="ECO:0000259" key="3">
    <source>
        <dbReference type="Pfam" id="PF19747"/>
    </source>
</evidence>
<proteinExistence type="predicted"/>
<keyword evidence="2" id="KW-0812">Transmembrane</keyword>
<evidence type="ECO:0000256" key="2">
    <source>
        <dbReference type="SAM" id="Phobius"/>
    </source>
</evidence>
<feature type="transmembrane region" description="Helical" evidence="2">
    <location>
        <begin position="85"/>
        <end position="102"/>
    </location>
</feature>
<organism evidence="4 5">
    <name type="scientific">Streptomyces asoensis</name>
    <dbReference type="NCBI Taxonomy" id="249586"/>
    <lineage>
        <taxon>Bacteria</taxon>
        <taxon>Bacillati</taxon>
        <taxon>Actinomycetota</taxon>
        <taxon>Actinomycetes</taxon>
        <taxon>Kitasatosporales</taxon>
        <taxon>Streptomycetaceae</taxon>
        <taxon>Streptomyces</taxon>
    </lineage>
</organism>
<evidence type="ECO:0000256" key="1">
    <source>
        <dbReference type="SAM" id="MobiDB-lite"/>
    </source>
</evidence>
<comment type="caution">
    <text evidence="4">The sequence shown here is derived from an EMBL/GenBank/DDBJ whole genome shotgun (WGS) entry which is preliminary data.</text>
</comment>